<feature type="compositionally biased region" description="Low complexity" evidence="1">
    <location>
        <begin position="17"/>
        <end position="30"/>
    </location>
</feature>
<dbReference type="EMBL" id="BAAFGZ010000308">
    <property type="protein sequence ID" value="GAB0137712.1"/>
    <property type="molecule type" value="Genomic_DNA"/>
</dbReference>
<comment type="caution">
    <text evidence="2">The sequence shown here is derived from an EMBL/GenBank/DDBJ whole genome shotgun (WGS) entry which is preliminary data.</text>
</comment>
<reference evidence="3" key="1">
    <citation type="submission" date="2024-06" db="EMBL/GenBank/DDBJ databases">
        <title>Draft Genome Sequences of Epichloe bromicola Strains Isolated from Elymus ciliaris.</title>
        <authorList>
            <consortium name="Epichloe bromicola genome sequencing consortium"/>
            <person name="Miura A."/>
            <person name="Imano S."/>
            <person name="Ashida A."/>
            <person name="Sato I."/>
            <person name="Chiba S."/>
            <person name="Tanaka A."/>
            <person name="Camagna M."/>
            <person name="Takemoto D."/>
        </authorList>
    </citation>
    <scope>NUCLEOTIDE SEQUENCE [LARGE SCALE GENOMIC DNA]</scope>
    <source>
        <strain evidence="3">DP</strain>
    </source>
</reference>
<name>A0ABQ0CW76_9HYPO</name>
<keyword evidence="3" id="KW-1185">Reference proteome</keyword>
<proteinExistence type="predicted"/>
<organism evidence="2 3">
    <name type="scientific">Epichloe bromicola</name>
    <dbReference type="NCBI Taxonomy" id="79588"/>
    <lineage>
        <taxon>Eukaryota</taxon>
        <taxon>Fungi</taxon>
        <taxon>Dikarya</taxon>
        <taxon>Ascomycota</taxon>
        <taxon>Pezizomycotina</taxon>
        <taxon>Sordariomycetes</taxon>
        <taxon>Hypocreomycetidae</taxon>
        <taxon>Hypocreales</taxon>
        <taxon>Clavicipitaceae</taxon>
        <taxon>Epichloe</taxon>
    </lineage>
</organism>
<feature type="region of interest" description="Disordered" evidence="1">
    <location>
        <begin position="1"/>
        <end position="54"/>
    </location>
</feature>
<dbReference type="Proteomes" id="UP001562357">
    <property type="component" value="Unassembled WGS sequence"/>
</dbReference>
<evidence type="ECO:0000313" key="3">
    <source>
        <dbReference type="Proteomes" id="UP001562357"/>
    </source>
</evidence>
<protein>
    <submittedName>
        <fullName evidence="2">Uncharacterized protein</fullName>
    </submittedName>
</protein>
<evidence type="ECO:0000256" key="1">
    <source>
        <dbReference type="SAM" id="MobiDB-lite"/>
    </source>
</evidence>
<evidence type="ECO:0000313" key="2">
    <source>
        <dbReference type="EMBL" id="GAB0137712.1"/>
    </source>
</evidence>
<accession>A0ABQ0CW76</accession>
<gene>
    <name evidence="2" type="primary">g5968</name>
    <name evidence="2" type="ORF">EsDP_00005968</name>
</gene>
<sequence length="380" mass="42493">MMLRPQHFRSAPALVATPRPTRSLSTPSPRQADNSPSWPLLKRRNRPDHDTFHAGGASLIESLKSRRDALPTEVASSTAESDAKRDAHVMLVVQGLSPNLNASDFYRLAPSDLSSWQSVIKKGIDLPRKGEEDHLDALAKGKKKIVQQQRDPATLEPLGRYHISFATATAAISYRDRLLRLHKLAHQKLDNANGLWESCVPAHLRSAAGDDPASELESFTVTSGSAKALDVRRRRVAVTHKWEKGLKEITDRFEYGEKPPVVLVHVYPPTVKASDFDRFIREDGVARGCEWKVCPPQELRQPILKAEDGGLDGDDALDKMATAPKMIDTQEKLRSRFVVICANDVEARRFHRHWNQRTLTAAPEDTVGMRNIVHASIVNW</sequence>